<name>A0A6C0H7K7_9ZZZZ</name>
<evidence type="ECO:0000313" key="1">
    <source>
        <dbReference type="EMBL" id="QHT76494.1"/>
    </source>
</evidence>
<reference evidence="1" key="1">
    <citation type="journal article" date="2020" name="Nature">
        <title>Giant virus diversity and host interactions through global metagenomics.</title>
        <authorList>
            <person name="Schulz F."/>
            <person name="Roux S."/>
            <person name="Paez-Espino D."/>
            <person name="Jungbluth S."/>
            <person name="Walsh D.A."/>
            <person name="Denef V.J."/>
            <person name="McMahon K.D."/>
            <person name="Konstantinidis K.T."/>
            <person name="Eloe-Fadrosh E.A."/>
            <person name="Kyrpides N.C."/>
            <person name="Woyke T."/>
        </authorList>
    </citation>
    <scope>NUCLEOTIDE SEQUENCE</scope>
    <source>
        <strain evidence="1">GVMAG-M-3300023179-82</strain>
    </source>
</reference>
<dbReference type="AlphaFoldDB" id="A0A6C0H7K7"/>
<proteinExistence type="predicted"/>
<accession>A0A6C0H7K7</accession>
<protein>
    <submittedName>
        <fullName evidence="1">Uncharacterized protein</fullName>
    </submittedName>
</protein>
<dbReference type="EMBL" id="MN739896">
    <property type="protein sequence ID" value="QHT76494.1"/>
    <property type="molecule type" value="Genomic_DNA"/>
</dbReference>
<sequence>MVSFYGLIIYYNLPYYCYFQRNYKIFKKNKLHLKINFKFLIKIFYNLSENSNKNINNKII</sequence>
<organism evidence="1">
    <name type="scientific">viral metagenome</name>
    <dbReference type="NCBI Taxonomy" id="1070528"/>
    <lineage>
        <taxon>unclassified sequences</taxon>
        <taxon>metagenomes</taxon>
        <taxon>organismal metagenomes</taxon>
    </lineage>
</organism>